<gene>
    <name evidence="2" type="ORF">SISNIDRAFT_485199</name>
</gene>
<dbReference type="Proteomes" id="UP000076722">
    <property type="component" value="Unassembled WGS sequence"/>
</dbReference>
<dbReference type="OrthoDB" id="2686745at2759"/>
<dbReference type="AlphaFoldDB" id="A0A164VMC3"/>
<feature type="region of interest" description="Disordered" evidence="1">
    <location>
        <begin position="212"/>
        <end position="263"/>
    </location>
</feature>
<dbReference type="EMBL" id="KV419405">
    <property type="protein sequence ID" value="KZS94286.1"/>
    <property type="molecule type" value="Genomic_DNA"/>
</dbReference>
<evidence type="ECO:0000313" key="2">
    <source>
        <dbReference type="EMBL" id="KZS94286.1"/>
    </source>
</evidence>
<proteinExistence type="predicted"/>
<accession>A0A164VMC3</accession>
<evidence type="ECO:0000313" key="3">
    <source>
        <dbReference type="Proteomes" id="UP000076722"/>
    </source>
</evidence>
<name>A0A164VMC3_9AGAM</name>
<feature type="compositionally biased region" description="Low complexity" evidence="1">
    <location>
        <begin position="251"/>
        <end position="263"/>
    </location>
</feature>
<evidence type="ECO:0000256" key="1">
    <source>
        <dbReference type="SAM" id="MobiDB-lite"/>
    </source>
</evidence>
<keyword evidence="3" id="KW-1185">Reference proteome</keyword>
<sequence>MTRFRSHRHLPQIMHRIRFTKELPQDLRSIIARRRFKPLSVQADTRGAKPLLEPQRTDDDDDTATSNNNIPDSTLSNFPHGVPSGQGSTSRLGSRLVAVDTPTPPNRSSETLITIPKPAGEAGRPNAGGYSLEIKLKELGWRSDEIEQMQKLLKSLCNVHLDTTLPYSEQDPDLKNIVVQKVKLTFPVLEAYSNTWPVTEMMKSVLKAARDKSKREKVQKAASANLQDITSPSSTSKSRRHRTHPSCLARSTSATLSEESSEL</sequence>
<feature type="compositionally biased region" description="Polar residues" evidence="1">
    <location>
        <begin position="64"/>
        <end position="77"/>
    </location>
</feature>
<protein>
    <submittedName>
        <fullName evidence="2">Uncharacterized protein</fullName>
    </submittedName>
</protein>
<dbReference type="STRING" id="1314777.A0A164VMC3"/>
<feature type="region of interest" description="Disordered" evidence="1">
    <location>
        <begin position="41"/>
        <end position="128"/>
    </location>
</feature>
<organism evidence="2 3">
    <name type="scientific">Sistotremastrum niveocremeum HHB9708</name>
    <dbReference type="NCBI Taxonomy" id="1314777"/>
    <lineage>
        <taxon>Eukaryota</taxon>
        <taxon>Fungi</taxon>
        <taxon>Dikarya</taxon>
        <taxon>Basidiomycota</taxon>
        <taxon>Agaricomycotina</taxon>
        <taxon>Agaricomycetes</taxon>
        <taxon>Sistotremastrales</taxon>
        <taxon>Sistotremastraceae</taxon>
        <taxon>Sertulicium</taxon>
        <taxon>Sertulicium niveocremeum</taxon>
    </lineage>
</organism>
<reference evidence="2 3" key="1">
    <citation type="journal article" date="2016" name="Mol. Biol. Evol.">
        <title>Comparative Genomics of Early-Diverging Mushroom-Forming Fungi Provides Insights into the Origins of Lignocellulose Decay Capabilities.</title>
        <authorList>
            <person name="Nagy L.G."/>
            <person name="Riley R."/>
            <person name="Tritt A."/>
            <person name="Adam C."/>
            <person name="Daum C."/>
            <person name="Floudas D."/>
            <person name="Sun H."/>
            <person name="Yadav J.S."/>
            <person name="Pangilinan J."/>
            <person name="Larsson K.H."/>
            <person name="Matsuura K."/>
            <person name="Barry K."/>
            <person name="Labutti K."/>
            <person name="Kuo R."/>
            <person name="Ohm R.A."/>
            <person name="Bhattacharya S.S."/>
            <person name="Shirouzu T."/>
            <person name="Yoshinaga Y."/>
            <person name="Martin F.M."/>
            <person name="Grigoriev I.V."/>
            <person name="Hibbett D.S."/>
        </authorList>
    </citation>
    <scope>NUCLEOTIDE SEQUENCE [LARGE SCALE GENOMIC DNA]</scope>
    <source>
        <strain evidence="2 3">HHB9708</strain>
    </source>
</reference>